<name>A0ABV6D5N5_9HYPH</name>
<keyword evidence="4" id="KW-1185">Reference proteome</keyword>
<accession>A0ABV6D5N5</accession>
<dbReference type="InterPro" id="IPR011990">
    <property type="entry name" value="TPR-like_helical_dom_sf"/>
</dbReference>
<comment type="caution">
    <text evidence="3">The sequence shown here is derived from an EMBL/GenBank/DDBJ whole genome shotgun (WGS) entry which is preliminary data.</text>
</comment>
<dbReference type="Proteomes" id="UP001589755">
    <property type="component" value="Unassembled WGS sequence"/>
</dbReference>
<protein>
    <recommendedName>
        <fullName evidence="5">Tetratricopeptide repeat protein</fullName>
    </recommendedName>
</protein>
<evidence type="ECO:0008006" key="5">
    <source>
        <dbReference type="Google" id="ProtNLM"/>
    </source>
</evidence>
<evidence type="ECO:0000256" key="2">
    <source>
        <dbReference type="SAM" id="SignalP"/>
    </source>
</evidence>
<dbReference type="InterPro" id="IPR019734">
    <property type="entry name" value="TPR_rpt"/>
</dbReference>
<evidence type="ECO:0000313" key="3">
    <source>
        <dbReference type="EMBL" id="MFC0207922.1"/>
    </source>
</evidence>
<keyword evidence="2" id="KW-0732">Signal</keyword>
<feature type="repeat" description="TPR" evidence="1">
    <location>
        <begin position="511"/>
        <end position="544"/>
    </location>
</feature>
<evidence type="ECO:0000313" key="4">
    <source>
        <dbReference type="Proteomes" id="UP001589755"/>
    </source>
</evidence>
<dbReference type="PANTHER" id="PTHR45588">
    <property type="entry name" value="TPR DOMAIN-CONTAINING PROTEIN"/>
    <property type="match status" value="1"/>
</dbReference>
<proteinExistence type="predicted"/>
<feature type="chain" id="PRO_5045572615" description="Tetratricopeptide repeat protein" evidence="2">
    <location>
        <begin position="40"/>
        <end position="586"/>
    </location>
</feature>
<feature type="signal peptide" evidence="2">
    <location>
        <begin position="1"/>
        <end position="39"/>
    </location>
</feature>
<dbReference type="PROSITE" id="PS50005">
    <property type="entry name" value="TPR"/>
    <property type="match status" value="1"/>
</dbReference>
<dbReference type="SMART" id="SM00028">
    <property type="entry name" value="TPR"/>
    <property type="match status" value="3"/>
</dbReference>
<dbReference type="SUPFAM" id="SSF48452">
    <property type="entry name" value="TPR-like"/>
    <property type="match status" value="2"/>
</dbReference>
<organism evidence="3 4">
    <name type="scientific">Chelativorans intermedius</name>
    <dbReference type="NCBI Taxonomy" id="515947"/>
    <lineage>
        <taxon>Bacteria</taxon>
        <taxon>Pseudomonadati</taxon>
        <taxon>Pseudomonadota</taxon>
        <taxon>Alphaproteobacteria</taxon>
        <taxon>Hyphomicrobiales</taxon>
        <taxon>Phyllobacteriaceae</taxon>
        <taxon>Chelativorans</taxon>
    </lineage>
</organism>
<sequence>MTDENIESRKKAGSRHGRRAGRLAAALLAGTLLATGAMAHGDDERGKELFRPGLDHATTLAVDAARGRPPLYEGLGTLSLPVTTASRQAQAYFDQGWRLAWAFNHAEARRSFREAQRLDPDCAMCFWGEAFVLGPNINDAMRAEAVRPAHEAIRRAAALKAGVSAKERALIDALAERYAAEATDDRSALDQAWAEAMHAVAQAYPDDANVLTLYADALMNLQPWDYWEADGKTPNGHGAAIVATLEKALALDPEHAGAAHLYIHAMEASAQPGMAEAVADRLRGAAPAAGHLVHMPAHIYARIGRFHDSIVVNREAIAADEAFLEQAGEAASDLYRFAYYPHNVHYLMVSAQMAGVKEDVISAAGKLADITSDRVSQDLAWVQAIKTAPYTAHAQFSDAETILAIDDPGGRFPFVRGFWHYARGVAFARRGELEHAAGEVEAIERLIAEADMSDLEAQYLPARDVLAIAKHVVEARIEQARGDLAAAEHHLREAIALEDGIPYMEPPYWYYPVRQTLGAVLLQQGRGLEAIAAFEQALEQLPRNGWALWGLWRAYTAARPEAAPLARQAFEEAWLGDESLLALDRL</sequence>
<dbReference type="RefSeq" id="WP_261520600.1">
    <property type="nucleotide sequence ID" value="NZ_JAODNW010000013.1"/>
</dbReference>
<dbReference type="PANTHER" id="PTHR45588:SF1">
    <property type="entry name" value="WW DOMAIN-CONTAINING PROTEIN"/>
    <property type="match status" value="1"/>
</dbReference>
<reference evidence="3 4" key="1">
    <citation type="submission" date="2024-09" db="EMBL/GenBank/DDBJ databases">
        <authorList>
            <person name="Sun Q."/>
            <person name="Mori K."/>
        </authorList>
    </citation>
    <scope>NUCLEOTIDE SEQUENCE [LARGE SCALE GENOMIC DNA]</scope>
    <source>
        <strain evidence="3 4">CCM 8543</strain>
    </source>
</reference>
<dbReference type="EMBL" id="JBHLXD010000007">
    <property type="protein sequence ID" value="MFC0207922.1"/>
    <property type="molecule type" value="Genomic_DNA"/>
</dbReference>
<keyword evidence="1" id="KW-0802">TPR repeat</keyword>
<dbReference type="Gene3D" id="1.25.40.10">
    <property type="entry name" value="Tetratricopeptide repeat domain"/>
    <property type="match status" value="2"/>
</dbReference>
<evidence type="ECO:0000256" key="1">
    <source>
        <dbReference type="PROSITE-ProRule" id="PRU00339"/>
    </source>
</evidence>
<gene>
    <name evidence="3" type="ORF">ACFFJ2_05850</name>
</gene>